<gene>
    <name evidence="2" type="ORF">SD71_06055</name>
</gene>
<dbReference type="PROSITE" id="PS51257">
    <property type="entry name" value="PROKAR_LIPOPROTEIN"/>
    <property type="match status" value="1"/>
</dbReference>
<dbReference type="Pfam" id="PF25198">
    <property type="entry name" value="Spore_GerAC_N"/>
    <property type="match status" value="1"/>
</dbReference>
<name>A0ABR5A7F2_9BACL</name>
<evidence type="ECO:0000259" key="1">
    <source>
        <dbReference type="Pfam" id="PF25198"/>
    </source>
</evidence>
<dbReference type="Proteomes" id="UP000054526">
    <property type="component" value="Unassembled WGS sequence"/>
</dbReference>
<dbReference type="PANTHER" id="PTHR35789">
    <property type="entry name" value="SPORE GERMINATION PROTEIN B3"/>
    <property type="match status" value="1"/>
</dbReference>
<feature type="domain" description="Spore germination protein N-terminal" evidence="1">
    <location>
        <begin position="26"/>
        <end position="197"/>
    </location>
</feature>
<sequence>MRYLSKLPLLVLLCTPLLILGGCWSSEELHDRAFARVMLLDKADNGIELTLGFPLPNRMSSGKAGGGDAGGASAKPFTFVTKTGKDIGDAYRQIQSDVPRRITFGQLRNVLIGKKLAQEGVQPIADFAAREPSIHVNANLFVTEGKVKDFADIPVVFERFPTDILTAYAETKIIVPVTIKDLLMSVYIGGDLVLPRLVFSRKGAEFEENGNKWMGTDGSVILRQGKMAGVLSTPETRAALWI</sequence>
<proteinExistence type="predicted"/>
<protein>
    <recommendedName>
        <fullName evidence="1">Spore germination protein N-terminal domain-containing protein</fullName>
    </recommendedName>
</protein>
<dbReference type="InterPro" id="IPR008844">
    <property type="entry name" value="Spore_GerAC-like"/>
</dbReference>
<accession>A0ABR5A7F2</accession>
<dbReference type="EMBL" id="JXAL01000006">
    <property type="protein sequence ID" value="KIL36588.1"/>
    <property type="molecule type" value="Genomic_DNA"/>
</dbReference>
<comment type="caution">
    <text evidence="2">The sequence shown here is derived from an EMBL/GenBank/DDBJ whole genome shotgun (WGS) entry which is preliminary data.</text>
</comment>
<evidence type="ECO:0000313" key="2">
    <source>
        <dbReference type="EMBL" id="KIL36588.1"/>
    </source>
</evidence>
<reference evidence="2 3" key="1">
    <citation type="submission" date="2014-12" db="EMBL/GenBank/DDBJ databases">
        <title>Draft genome sequence of Cohnella kolymensis strain B-2846.</title>
        <authorList>
            <person name="Karlyshev A.V."/>
            <person name="Kudryashova E.B."/>
        </authorList>
    </citation>
    <scope>NUCLEOTIDE SEQUENCE [LARGE SCALE GENOMIC DNA]</scope>
    <source>
        <strain evidence="2 3">VKM B-2846</strain>
    </source>
</reference>
<organism evidence="2 3">
    <name type="scientific">Cohnella kolymensis</name>
    <dbReference type="NCBI Taxonomy" id="1590652"/>
    <lineage>
        <taxon>Bacteria</taxon>
        <taxon>Bacillati</taxon>
        <taxon>Bacillota</taxon>
        <taxon>Bacilli</taxon>
        <taxon>Bacillales</taxon>
        <taxon>Paenibacillaceae</taxon>
        <taxon>Cohnella</taxon>
    </lineage>
</organism>
<dbReference type="PANTHER" id="PTHR35789:SF1">
    <property type="entry name" value="SPORE GERMINATION PROTEIN B3"/>
    <property type="match status" value="1"/>
</dbReference>
<evidence type="ECO:0000313" key="3">
    <source>
        <dbReference type="Proteomes" id="UP000054526"/>
    </source>
</evidence>
<keyword evidence="3" id="KW-1185">Reference proteome</keyword>
<dbReference type="InterPro" id="IPR057336">
    <property type="entry name" value="GerAC_N"/>
</dbReference>